<dbReference type="EMBL" id="AKWH02000071">
    <property type="protein sequence ID" value="EKO49998.1"/>
    <property type="molecule type" value="Genomic_DNA"/>
</dbReference>
<protein>
    <submittedName>
        <fullName evidence="1">Uncharacterized protein</fullName>
    </submittedName>
</protein>
<proteinExistence type="predicted"/>
<dbReference type="Proteomes" id="UP000006339">
    <property type="component" value="Unassembled WGS sequence"/>
</dbReference>
<comment type="caution">
    <text evidence="1">The sequence shown here is derived from an EMBL/GenBank/DDBJ whole genome shotgun (WGS) entry which is preliminary data.</text>
</comment>
<sequence length="52" mass="6361">MGIYEFIKNLEEKLFVSKNLIYRKKFNTIQETQYFLFIISKNIITKRKEGQL</sequence>
<evidence type="ECO:0000313" key="2">
    <source>
        <dbReference type="Proteomes" id="UP000006339"/>
    </source>
</evidence>
<name>A0A828Y4R5_9LEPT</name>
<accession>A0A828Y4R5</accession>
<keyword evidence="2" id="KW-1185">Reference proteome</keyword>
<organism evidence="1 2">
    <name type="scientific">Leptospira kirschneri str. 200802841</name>
    <dbReference type="NCBI Taxonomy" id="1193047"/>
    <lineage>
        <taxon>Bacteria</taxon>
        <taxon>Pseudomonadati</taxon>
        <taxon>Spirochaetota</taxon>
        <taxon>Spirochaetia</taxon>
        <taxon>Leptospirales</taxon>
        <taxon>Leptospiraceae</taxon>
        <taxon>Leptospira</taxon>
    </lineage>
</organism>
<dbReference type="AlphaFoldDB" id="A0A828Y4R5"/>
<gene>
    <name evidence="1" type="ORF">LEP1GSC131_2148</name>
</gene>
<evidence type="ECO:0000313" key="1">
    <source>
        <dbReference type="EMBL" id="EKO49998.1"/>
    </source>
</evidence>
<reference evidence="1" key="1">
    <citation type="submission" date="2012-10" db="EMBL/GenBank/DDBJ databases">
        <authorList>
            <person name="Harkins D.M."/>
            <person name="Durkin A.S."/>
            <person name="Brinkac L.M."/>
            <person name="Selengut J.D."/>
            <person name="Sanka R."/>
            <person name="DePew J."/>
            <person name="Purushe J."/>
            <person name="Picardeau M."/>
            <person name="Werts C."/>
            <person name="Goarant C."/>
            <person name="Vinetz J.M."/>
            <person name="Sutton G.G."/>
            <person name="Nelson W.C."/>
            <person name="Fouts D.E."/>
        </authorList>
    </citation>
    <scope>NUCLEOTIDE SEQUENCE [LARGE SCALE GENOMIC DNA]</scope>
    <source>
        <strain evidence="1">200802841</strain>
    </source>
</reference>